<protein>
    <recommendedName>
        <fullName evidence="1">PKD/Chitinase domain-containing protein</fullName>
    </recommendedName>
</protein>
<evidence type="ECO:0000313" key="2">
    <source>
        <dbReference type="EMBL" id="QJI53350.1"/>
    </source>
</evidence>
<proteinExistence type="predicted"/>
<evidence type="ECO:0000259" key="1">
    <source>
        <dbReference type="SMART" id="SM00089"/>
    </source>
</evidence>
<dbReference type="Proteomes" id="UP000503037">
    <property type="component" value="Segment"/>
</dbReference>
<feature type="domain" description="PKD/Chitinase" evidence="1">
    <location>
        <begin position="774"/>
        <end position="873"/>
    </location>
</feature>
<dbReference type="InterPro" id="IPR035986">
    <property type="entry name" value="PKD_dom_sf"/>
</dbReference>
<evidence type="ECO:0000313" key="3">
    <source>
        <dbReference type="Proteomes" id="UP000503037"/>
    </source>
</evidence>
<dbReference type="GO" id="GO:0016020">
    <property type="term" value="C:membrane"/>
    <property type="evidence" value="ECO:0007669"/>
    <property type="project" value="TreeGrafter"/>
</dbReference>
<gene>
    <name evidence="2" type="ORF">vBAcoSR7M_28</name>
</gene>
<dbReference type="PANTHER" id="PTHR46182">
    <property type="entry name" value="FI19480P1"/>
    <property type="match status" value="1"/>
</dbReference>
<feature type="domain" description="PKD/Chitinase" evidence="1">
    <location>
        <begin position="879"/>
        <end position="966"/>
    </location>
</feature>
<keyword evidence="3" id="KW-1185">Reference proteome</keyword>
<dbReference type="Pfam" id="PF16403">
    <property type="entry name" value="Bact_surface_Ig-like"/>
    <property type="match status" value="1"/>
</dbReference>
<dbReference type="SMART" id="SM00089">
    <property type="entry name" value="PKD"/>
    <property type="match status" value="2"/>
</dbReference>
<dbReference type="EMBL" id="MT345684">
    <property type="protein sequence ID" value="QJI53350.1"/>
    <property type="molecule type" value="Genomic_DNA"/>
</dbReference>
<name>A0A6M3YNF0_9CAUD</name>
<dbReference type="InterPro" id="IPR022409">
    <property type="entry name" value="PKD/Chitinase_dom"/>
</dbReference>
<dbReference type="InterPro" id="IPR013783">
    <property type="entry name" value="Ig-like_fold"/>
</dbReference>
<dbReference type="InterPro" id="IPR029865">
    <property type="entry name" value="KIAA0319-like"/>
</dbReference>
<dbReference type="PANTHER" id="PTHR46182:SF2">
    <property type="entry name" value="FI19480P1"/>
    <property type="match status" value="1"/>
</dbReference>
<reference evidence="3" key="1">
    <citation type="submission" date="2020-04" db="EMBL/GenBank/DDBJ databases">
        <authorList>
            <person name="Ma R."/>
            <person name="Lai J."/>
            <person name="Yang Y."/>
            <person name="Jiao N."/>
            <person name="Zhang R."/>
        </authorList>
    </citation>
    <scope>NUCLEOTIDE SEQUENCE [LARGE SCALE GENOMIC DNA]</scope>
</reference>
<dbReference type="InterPro" id="IPR032179">
    <property type="entry name" value="Cry22Aa_Ig-like"/>
</dbReference>
<dbReference type="Pfam" id="PF22352">
    <property type="entry name" value="K319L-like_PKD"/>
    <property type="match status" value="2"/>
</dbReference>
<accession>A0A6M3YNF0</accession>
<dbReference type="Gene3D" id="2.60.40.10">
    <property type="entry name" value="Immunoglobulins"/>
    <property type="match status" value="3"/>
</dbReference>
<dbReference type="SUPFAM" id="SSF49299">
    <property type="entry name" value="PKD domain"/>
    <property type="match status" value="2"/>
</dbReference>
<sequence>MAVTTLDLVQTNGTPLPSELTVLEGEVEYNGSGLVAATAPAALNFNHKDTAIVSYTIVDTALSDDLVVLQYRYTNDGSVTSVTIYYNFAISRLTTVETIAGENIYRRDTFLSDYNFGDMVKISVVPANDLITIYINGVRVYGYETELNKGVASSTIKLNGTAPVLTELEYTDSNEGNSDIQSPLAALPLSLIGKSTQFQKLGIMHNKPSTMSFVREFWAETVDTSMFPGWPTTRYPRARFSCTDHDTGSGGIWVRVYDKDLGAITDPSSWLEWDDVSSRPEFDHIERKINPVFVYSGTGDQTETPMHLVAADGDILMYFHNSTVTLEGFPAGIQATHYATTLNGIDYTDPTPSSIVYDPTYLEGDGHTGYFQPGRNTFAEIPYKYIGIHLHGGAGASRGSCWAIEVSNDGKNWERWRTFMRDFQATKRLPYTDEEDKFFVLQRVHEAKRVGGYYRVWGRWQREAFGGRLGELEAVEVLVDSDFNIVSECNVFIPRGSEGEFDAVEIRGYFPFEYGGVEYATYSTRLGTTIDDESAIGIGIVTDVNRNWQIYNGMANKSRTLLVDRSNFPEKVSSSETIVLKTEAGYQYQSLPIRRDNSISTLISNDPVDLSGQITDVTFKNIGKDSAAPIYLEFGITDSLSNPTQQLSISFDTDHDVVTGCIPMLMRIIGTVGTQEVRSINVFGMDNDNPSVYETANTKHELTIRIDKHNNEIQFLSGGSVTDTLPLAGFVADTPMFVFIKAGTIDPDETEDSSVSFNEISVQSATADKLVELVNAHPIADAGPDQSGISAGSTFQLDGSGSYDSDGSIVGYEWVQVDNGAPSVAPFDTTAVQPMVTAPSIGTPTTLRFELVVEDDDGAFSVADAVNVEVTSTPNVGPTANAGTPSTIEAGSQYQLNGSASDSDGTIVSTVWTQTGDAVTLSNPNVLNPTFTAPLVSSGSTTFTLTVTDDDGETATDTVVITYEDTTAPVITRNGPATVTLNLNDTFTPATFTAFDAVDGDLTSAITVVNPYQPATGEYTVTANVSDAAGNAATEVTQVVTVTDDISYPFNTVSSENIPFGNNVVLQTTIRLGSTRCFNVNLSSWCNPEELYSHQIDVSGTGLSIVNSQIQGGILVFYAQGLAVGRHKFKITYSTQSRQDYFYAYVEVSSYEGL</sequence>
<organism evidence="2 3">
    <name type="scientific">Alteromonas phage vB_AcoS-R7M</name>
    <dbReference type="NCBI Taxonomy" id="2729541"/>
    <lineage>
        <taxon>Viruses</taxon>
        <taxon>Duplodnaviria</taxon>
        <taxon>Heunggongvirae</taxon>
        <taxon>Uroviricota</taxon>
        <taxon>Caudoviricetes</taxon>
        <taxon>Queuovirinae</taxon>
        <taxon>Amoyvirus</taxon>
        <taxon>Amoyvirus R7M</taxon>
    </lineage>
</organism>